<dbReference type="PROSITE" id="PS50110">
    <property type="entry name" value="RESPONSE_REGULATORY"/>
    <property type="match status" value="1"/>
</dbReference>
<proteinExistence type="predicted"/>
<dbReference type="PANTHER" id="PTHR44591:SF24">
    <property type="entry name" value="PROTEIN-GLUTAMATE METHYLESTERASE_PROTEIN-GLUTAMINE GLUTAMINASE 1"/>
    <property type="match status" value="1"/>
</dbReference>
<feature type="domain" description="Response regulatory" evidence="3">
    <location>
        <begin position="10"/>
        <end position="120"/>
    </location>
</feature>
<organism evidence="4 5">
    <name type="scientific">Acidisoma silvae</name>
    <dbReference type="NCBI Taxonomy" id="2802396"/>
    <lineage>
        <taxon>Bacteria</taxon>
        <taxon>Pseudomonadati</taxon>
        <taxon>Pseudomonadota</taxon>
        <taxon>Alphaproteobacteria</taxon>
        <taxon>Acetobacterales</taxon>
        <taxon>Acidocellaceae</taxon>
        <taxon>Acidisoma</taxon>
    </lineage>
</organism>
<dbReference type="AlphaFoldDB" id="A0A963YV83"/>
<dbReference type="InterPro" id="IPR011006">
    <property type="entry name" value="CheY-like_superfamily"/>
</dbReference>
<dbReference type="RefSeq" id="WP_227322866.1">
    <property type="nucleotide sequence ID" value="NZ_JAESVB010000011.1"/>
</dbReference>
<evidence type="ECO:0000259" key="3">
    <source>
        <dbReference type="PROSITE" id="PS50110"/>
    </source>
</evidence>
<name>A0A963YV83_9PROT</name>
<dbReference type="InterPro" id="IPR001789">
    <property type="entry name" value="Sig_transdc_resp-reg_receiver"/>
</dbReference>
<accession>A0A963YV83</accession>
<dbReference type="EMBL" id="JAESVB010000011">
    <property type="protein sequence ID" value="MCB8877212.1"/>
    <property type="molecule type" value="Genomic_DNA"/>
</dbReference>
<gene>
    <name evidence="4" type="ORF">ASILVAE211_18595</name>
</gene>
<dbReference type="Gene3D" id="3.40.50.2300">
    <property type="match status" value="1"/>
</dbReference>
<dbReference type="SMART" id="SM00448">
    <property type="entry name" value="REC"/>
    <property type="match status" value="1"/>
</dbReference>
<feature type="modified residue" description="4-aspartylphosphate" evidence="2">
    <location>
        <position position="60"/>
    </location>
</feature>
<reference evidence="4" key="2">
    <citation type="submission" date="2021-01" db="EMBL/GenBank/DDBJ databases">
        <authorList>
            <person name="Mieszkin S."/>
            <person name="Pouder E."/>
            <person name="Alain K."/>
        </authorList>
    </citation>
    <scope>NUCLEOTIDE SEQUENCE</scope>
    <source>
        <strain evidence="4">HW T2.11</strain>
    </source>
</reference>
<evidence type="ECO:0000313" key="4">
    <source>
        <dbReference type="EMBL" id="MCB8877212.1"/>
    </source>
</evidence>
<evidence type="ECO:0000256" key="1">
    <source>
        <dbReference type="ARBA" id="ARBA00022553"/>
    </source>
</evidence>
<keyword evidence="1 2" id="KW-0597">Phosphoprotein</keyword>
<dbReference type="Proteomes" id="UP000708298">
    <property type="component" value="Unassembled WGS sequence"/>
</dbReference>
<evidence type="ECO:0000313" key="5">
    <source>
        <dbReference type="Proteomes" id="UP000708298"/>
    </source>
</evidence>
<dbReference type="Pfam" id="PF00072">
    <property type="entry name" value="Response_reg"/>
    <property type="match status" value="1"/>
</dbReference>
<dbReference type="InterPro" id="IPR050595">
    <property type="entry name" value="Bact_response_regulator"/>
</dbReference>
<keyword evidence="5" id="KW-1185">Reference proteome</keyword>
<dbReference type="GO" id="GO:0000160">
    <property type="term" value="P:phosphorelay signal transduction system"/>
    <property type="evidence" value="ECO:0007669"/>
    <property type="project" value="InterPro"/>
</dbReference>
<reference evidence="4" key="1">
    <citation type="journal article" date="2021" name="Microorganisms">
        <title>Acidisoma silvae sp. nov. and Acidisomacellulosilytica sp. nov., Two Acidophilic Bacteria Isolated from Decaying Wood, Hydrolyzing Cellulose and Producing Poly-3-hydroxybutyrate.</title>
        <authorList>
            <person name="Mieszkin S."/>
            <person name="Pouder E."/>
            <person name="Uroz S."/>
            <person name="Simon-Colin C."/>
            <person name="Alain K."/>
        </authorList>
    </citation>
    <scope>NUCLEOTIDE SEQUENCE</scope>
    <source>
        <strain evidence="4">HW T2.11</strain>
    </source>
</reference>
<dbReference type="PANTHER" id="PTHR44591">
    <property type="entry name" value="STRESS RESPONSE REGULATOR PROTEIN 1"/>
    <property type="match status" value="1"/>
</dbReference>
<sequence length="123" mass="13531">MTDRSLAGRRVLVVEDNHAASLYIEDMLDRLGCVVIGPFPTMPEAREAAKTQPIDLALLDVNLAGVLSYPVAAILDERNIPFILLTAYGEHGVPSDHPEWPWHSKPFVEAELVTKLRDMVAAA</sequence>
<dbReference type="SUPFAM" id="SSF52172">
    <property type="entry name" value="CheY-like"/>
    <property type="match status" value="1"/>
</dbReference>
<comment type="caution">
    <text evidence="4">The sequence shown here is derived from an EMBL/GenBank/DDBJ whole genome shotgun (WGS) entry which is preliminary data.</text>
</comment>
<evidence type="ECO:0000256" key="2">
    <source>
        <dbReference type="PROSITE-ProRule" id="PRU00169"/>
    </source>
</evidence>
<protein>
    <submittedName>
        <fullName evidence="4">Response regulator</fullName>
    </submittedName>
</protein>